<dbReference type="GO" id="GO:0016705">
    <property type="term" value="F:oxidoreductase activity, acting on paired donors, with incorporation or reduction of molecular oxygen"/>
    <property type="evidence" value="ECO:0007669"/>
    <property type="project" value="InterPro"/>
</dbReference>
<dbReference type="Gene3D" id="3.20.20.30">
    <property type="entry name" value="Luciferase-like domain"/>
    <property type="match status" value="1"/>
</dbReference>
<dbReference type="SUPFAM" id="SSF51679">
    <property type="entry name" value="Bacterial luciferase-like"/>
    <property type="match status" value="1"/>
</dbReference>
<dbReference type="InterPro" id="IPR050564">
    <property type="entry name" value="F420-G6PD/mer"/>
</dbReference>
<reference evidence="3 4" key="1">
    <citation type="submission" date="2016-12" db="EMBL/GenBank/DDBJ databases">
        <title>The draft genome sequence of Actinophytocola sp. 11-183.</title>
        <authorList>
            <person name="Wang W."/>
            <person name="Yuan L."/>
        </authorList>
    </citation>
    <scope>NUCLEOTIDE SEQUENCE [LARGE SCALE GENOMIC DNA]</scope>
    <source>
        <strain evidence="3 4">11-183</strain>
    </source>
</reference>
<evidence type="ECO:0000256" key="1">
    <source>
        <dbReference type="ARBA" id="ARBA00023002"/>
    </source>
</evidence>
<sequence>MTTYSVLVPFAHCRPERTLPFAAFVQWSRALRLWLAQGDGGDPHQTVAFAAASGFRVPVGTGVRLMPHRHPFTAAQETQALAVAAGHPVVAGFGPGASVLQQALLGAPYASPLGAAREYLTVVRGLLAGEEVEHRGEYYTCLARLPSVPSPPVEVGLGVLRPAMARLAGEVADVAVSWLTPAAYLREVVVPALRAGAEARARPVPRLVAVVSTALERSGRDVGELVLAAHTHHLRMPHYADMLRRAGVAVDRADLTAAAEAVVKGGAFLSGTAGHLAEQLAEFRDAGVDEVVLNVSGVYAAAGGRAALEELDELLREAVP</sequence>
<gene>
    <name evidence="3" type="ORF">BU204_26115</name>
</gene>
<accession>A0A1Q8CJT7</accession>
<keyword evidence="1" id="KW-0560">Oxidoreductase</keyword>
<dbReference type="CDD" id="cd01097">
    <property type="entry name" value="Tetrahydromethanopterin_reductase"/>
    <property type="match status" value="1"/>
</dbReference>
<dbReference type="EMBL" id="MSIE01000052">
    <property type="protein sequence ID" value="OLF14625.1"/>
    <property type="molecule type" value="Genomic_DNA"/>
</dbReference>
<name>A0A1Q8CJT7_9PSEU</name>
<protein>
    <submittedName>
        <fullName evidence="3">5,10-methylene tetrahydromethanopterin reductase</fullName>
    </submittedName>
</protein>
<dbReference type="InterPro" id="IPR011251">
    <property type="entry name" value="Luciferase-like_dom"/>
</dbReference>
<dbReference type="Pfam" id="PF00296">
    <property type="entry name" value="Bac_luciferase"/>
    <property type="match status" value="1"/>
</dbReference>
<comment type="caution">
    <text evidence="3">The sequence shown here is derived from an EMBL/GenBank/DDBJ whole genome shotgun (WGS) entry which is preliminary data.</text>
</comment>
<evidence type="ECO:0000259" key="2">
    <source>
        <dbReference type="Pfam" id="PF00296"/>
    </source>
</evidence>
<organism evidence="3 4">
    <name type="scientific">Actinophytocola xanthii</name>
    <dbReference type="NCBI Taxonomy" id="1912961"/>
    <lineage>
        <taxon>Bacteria</taxon>
        <taxon>Bacillati</taxon>
        <taxon>Actinomycetota</taxon>
        <taxon>Actinomycetes</taxon>
        <taxon>Pseudonocardiales</taxon>
        <taxon>Pseudonocardiaceae</taxon>
    </lineage>
</organism>
<dbReference type="OrthoDB" id="3621573at2"/>
<dbReference type="STRING" id="1912961.BU204_26115"/>
<keyword evidence="4" id="KW-1185">Reference proteome</keyword>
<evidence type="ECO:0000313" key="3">
    <source>
        <dbReference type="EMBL" id="OLF14625.1"/>
    </source>
</evidence>
<evidence type="ECO:0000313" key="4">
    <source>
        <dbReference type="Proteomes" id="UP000185596"/>
    </source>
</evidence>
<dbReference type="PANTHER" id="PTHR43244">
    <property type="match status" value="1"/>
</dbReference>
<dbReference type="RefSeq" id="WP_075128403.1">
    <property type="nucleotide sequence ID" value="NZ_MSIE01000052.1"/>
</dbReference>
<dbReference type="PANTHER" id="PTHR43244:SF1">
    <property type="entry name" value="5,10-METHYLENETETRAHYDROMETHANOPTERIN REDUCTASE"/>
    <property type="match status" value="1"/>
</dbReference>
<feature type="domain" description="Luciferase-like" evidence="2">
    <location>
        <begin position="33"/>
        <end position="290"/>
    </location>
</feature>
<dbReference type="InterPro" id="IPR036661">
    <property type="entry name" value="Luciferase-like_sf"/>
</dbReference>
<dbReference type="Proteomes" id="UP000185596">
    <property type="component" value="Unassembled WGS sequence"/>
</dbReference>
<proteinExistence type="predicted"/>
<dbReference type="AlphaFoldDB" id="A0A1Q8CJT7"/>